<evidence type="ECO:0000313" key="1">
    <source>
        <dbReference type="EMBL" id="KAA0707990.1"/>
    </source>
</evidence>
<reference evidence="1 2" key="1">
    <citation type="journal article" date="2019" name="Mol. Ecol. Resour.">
        <title>Chromosome-level genome assembly of Triplophysa tibetana, a fish adapted to the harsh high-altitude environment of the Tibetan Plateau.</title>
        <authorList>
            <person name="Yang X."/>
            <person name="Liu H."/>
            <person name="Ma Z."/>
            <person name="Zou Y."/>
            <person name="Zou M."/>
            <person name="Mao Y."/>
            <person name="Li X."/>
            <person name="Wang H."/>
            <person name="Chen T."/>
            <person name="Wang W."/>
            <person name="Yang R."/>
        </authorList>
    </citation>
    <scope>NUCLEOTIDE SEQUENCE [LARGE SCALE GENOMIC DNA]</scope>
    <source>
        <strain evidence="1">TTIB1903HZAU</strain>
        <tissue evidence="1">Muscle</tissue>
    </source>
</reference>
<gene>
    <name evidence="1" type="ORF">E1301_Tti020474</name>
</gene>
<keyword evidence="2" id="KW-1185">Reference proteome</keyword>
<proteinExistence type="predicted"/>
<accession>A0A5A9NEB5</accession>
<dbReference type="EMBL" id="SOYY01000019">
    <property type="protein sequence ID" value="KAA0707990.1"/>
    <property type="molecule type" value="Genomic_DNA"/>
</dbReference>
<dbReference type="Proteomes" id="UP000324632">
    <property type="component" value="Chromosome 19"/>
</dbReference>
<evidence type="ECO:0000313" key="2">
    <source>
        <dbReference type="Proteomes" id="UP000324632"/>
    </source>
</evidence>
<name>A0A5A9NEB5_9TELE</name>
<sequence length="55" mass="5917">MTVQSFEERLMDLTKCTKESNGKARTGNITEQYKNAHIGSLGADCDGAVVLLTAV</sequence>
<dbReference type="AlphaFoldDB" id="A0A5A9NEB5"/>
<comment type="caution">
    <text evidence="1">The sequence shown here is derived from an EMBL/GenBank/DDBJ whole genome shotgun (WGS) entry which is preliminary data.</text>
</comment>
<protein>
    <submittedName>
        <fullName evidence="1">Uncharacterized protein</fullName>
    </submittedName>
</protein>
<organism evidence="1 2">
    <name type="scientific">Triplophysa tibetana</name>
    <dbReference type="NCBI Taxonomy" id="1572043"/>
    <lineage>
        <taxon>Eukaryota</taxon>
        <taxon>Metazoa</taxon>
        <taxon>Chordata</taxon>
        <taxon>Craniata</taxon>
        <taxon>Vertebrata</taxon>
        <taxon>Euteleostomi</taxon>
        <taxon>Actinopterygii</taxon>
        <taxon>Neopterygii</taxon>
        <taxon>Teleostei</taxon>
        <taxon>Ostariophysi</taxon>
        <taxon>Cypriniformes</taxon>
        <taxon>Nemacheilidae</taxon>
        <taxon>Triplophysa</taxon>
    </lineage>
</organism>